<dbReference type="EMBL" id="MRZV01000134">
    <property type="protein sequence ID" value="PIK57714.1"/>
    <property type="molecule type" value="Genomic_DNA"/>
</dbReference>
<evidence type="ECO:0000256" key="1">
    <source>
        <dbReference type="SAM" id="MobiDB-lite"/>
    </source>
</evidence>
<dbReference type="Gene3D" id="3.90.215.10">
    <property type="entry name" value="Gamma Fibrinogen, chain A, domain 1"/>
    <property type="match status" value="1"/>
</dbReference>
<dbReference type="PROSITE" id="PS51406">
    <property type="entry name" value="FIBRINOGEN_C_2"/>
    <property type="match status" value="1"/>
</dbReference>
<dbReference type="SUPFAM" id="SSF56496">
    <property type="entry name" value="Fibrinogen C-terminal domain-like"/>
    <property type="match status" value="1"/>
</dbReference>
<dbReference type="OrthoDB" id="9990035at2759"/>
<dbReference type="InterPro" id="IPR014716">
    <property type="entry name" value="Fibrinogen_a/b/g_C_1"/>
</dbReference>
<dbReference type="SMART" id="SM00186">
    <property type="entry name" value="FBG"/>
    <property type="match status" value="1"/>
</dbReference>
<sequence>MTRNSNRRDKNTTEYRQVNEHGEHKEIDVRGLEDMRWREERKKPTGEEKEFWLGNEKLAHLTAQKNYELRIDFRNKHGDPYYATFDHFRVGDSGNNYHLLLGVYSGNSGDGAFTYHMNMSFSTIDADHDESQSNCAATQRGGWWFNNCDQTNLNGRYGLDDDTGGIEWNSMPGVFRTQIHRDEDTAVITAHGRYTFADLKNSSSFFINCYIY</sequence>
<protein>
    <submittedName>
        <fullName evidence="3">Putative tenascin-R</fullName>
    </submittedName>
</protein>
<dbReference type="AlphaFoldDB" id="A0A2G8LBU1"/>
<reference evidence="3 4" key="1">
    <citation type="journal article" date="2017" name="PLoS Biol.">
        <title>The sea cucumber genome provides insights into morphological evolution and visceral regeneration.</title>
        <authorList>
            <person name="Zhang X."/>
            <person name="Sun L."/>
            <person name="Yuan J."/>
            <person name="Sun Y."/>
            <person name="Gao Y."/>
            <person name="Zhang L."/>
            <person name="Li S."/>
            <person name="Dai H."/>
            <person name="Hamel J.F."/>
            <person name="Liu C."/>
            <person name="Yu Y."/>
            <person name="Liu S."/>
            <person name="Lin W."/>
            <person name="Guo K."/>
            <person name="Jin S."/>
            <person name="Xu P."/>
            <person name="Storey K.B."/>
            <person name="Huan P."/>
            <person name="Zhang T."/>
            <person name="Zhou Y."/>
            <person name="Zhang J."/>
            <person name="Lin C."/>
            <person name="Li X."/>
            <person name="Xing L."/>
            <person name="Huo D."/>
            <person name="Sun M."/>
            <person name="Wang L."/>
            <person name="Mercier A."/>
            <person name="Li F."/>
            <person name="Yang H."/>
            <person name="Xiang J."/>
        </authorList>
    </citation>
    <scope>NUCLEOTIDE SEQUENCE [LARGE SCALE GENOMIC DNA]</scope>
    <source>
        <strain evidence="3">Shaxun</strain>
        <tissue evidence="3">Muscle</tissue>
    </source>
</reference>
<accession>A0A2G8LBU1</accession>
<dbReference type="STRING" id="307972.A0A2G8LBU1"/>
<evidence type="ECO:0000313" key="4">
    <source>
        <dbReference type="Proteomes" id="UP000230750"/>
    </source>
</evidence>
<evidence type="ECO:0000259" key="2">
    <source>
        <dbReference type="PROSITE" id="PS51406"/>
    </source>
</evidence>
<dbReference type="GO" id="GO:0005615">
    <property type="term" value="C:extracellular space"/>
    <property type="evidence" value="ECO:0007669"/>
    <property type="project" value="TreeGrafter"/>
</dbReference>
<feature type="region of interest" description="Disordered" evidence="1">
    <location>
        <begin position="1"/>
        <end position="25"/>
    </location>
</feature>
<feature type="domain" description="Fibrinogen C-terminal" evidence="2">
    <location>
        <begin position="48"/>
        <end position="168"/>
    </location>
</feature>
<name>A0A2G8LBU1_STIJA</name>
<comment type="caution">
    <text evidence="3">The sequence shown here is derived from an EMBL/GenBank/DDBJ whole genome shotgun (WGS) entry which is preliminary data.</text>
</comment>
<organism evidence="3 4">
    <name type="scientific">Stichopus japonicus</name>
    <name type="common">Sea cucumber</name>
    <dbReference type="NCBI Taxonomy" id="307972"/>
    <lineage>
        <taxon>Eukaryota</taxon>
        <taxon>Metazoa</taxon>
        <taxon>Echinodermata</taxon>
        <taxon>Eleutherozoa</taxon>
        <taxon>Echinozoa</taxon>
        <taxon>Holothuroidea</taxon>
        <taxon>Aspidochirotacea</taxon>
        <taxon>Aspidochirotida</taxon>
        <taxon>Stichopodidae</taxon>
        <taxon>Apostichopus</taxon>
    </lineage>
</organism>
<dbReference type="Proteomes" id="UP000230750">
    <property type="component" value="Unassembled WGS sequence"/>
</dbReference>
<dbReference type="InterPro" id="IPR002181">
    <property type="entry name" value="Fibrinogen_a/b/g_C_dom"/>
</dbReference>
<gene>
    <name evidence="3" type="ORF">BSL78_05398</name>
</gene>
<dbReference type="PANTHER" id="PTHR19143">
    <property type="entry name" value="FIBRINOGEN/TENASCIN/ANGIOPOEITIN"/>
    <property type="match status" value="1"/>
</dbReference>
<dbReference type="Pfam" id="PF00147">
    <property type="entry name" value="Fibrinogen_C"/>
    <property type="match status" value="1"/>
</dbReference>
<proteinExistence type="predicted"/>
<dbReference type="InterPro" id="IPR036056">
    <property type="entry name" value="Fibrinogen-like_C"/>
</dbReference>
<evidence type="ECO:0000313" key="3">
    <source>
        <dbReference type="EMBL" id="PIK57714.1"/>
    </source>
</evidence>
<keyword evidence="4" id="KW-1185">Reference proteome</keyword>
<dbReference type="InterPro" id="IPR050373">
    <property type="entry name" value="Fibrinogen_C-term_domain"/>
</dbReference>